<proteinExistence type="predicted"/>
<evidence type="ECO:0000256" key="1">
    <source>
        <dbReference type="ARBA" id="ARBA00022801"/>
    </source>
</evidence>
<feature type="chain" id="PRO_5040381358" evidence="2">
    <location>
        <begin position="21"/>
        <end position="457"/>
    </location>
</feature>
<gene>
    <name evidence="3" type="ORF">AGERDE_LOCUS5550</name>
</gene>
<protein>
    <submittedName>
        <fullName evidence="3">12282_t:CDS:1</fullName>
    </submittedName>
</protein>
<keyword evidence="4" id="KW-1185">Reference proteome</keyword>
<feature type="signal peptide" evidence="2">
    <location>
        <begin position="1"/>
        <end position="20"/>
    </location>
</feature>
<dbReference type="Proteomes" id="UP000789831">
    <property type="component" value="Unassembled WGS sequence"/>
</dbReference>
<dbReference type="EMBL" id="CAJVPL010000762">
    <property type="protein sequence ID" value="CAG8527576.1"/>
    <property type="molecule type" value="Genomic_DNA"/>
</dbReference>
<evidence type="ECO:0000313" key="4">
    <source>
        <dbReference type="Proteomes" id="UP000789831"/>
    </source>
</evidence>
<dbReference type="InterPro" id="IPR007312">
    <property type="entry name" value="Phosphoesterase"/>
</dbReference>
<keyword evidence="2" id="KW-0732">Signal</keyword>
<reference evidence="3" key="1">
    <citation type="submission" date="2021-06" db="EMBL/GenBank/DDBJ databases">
        <authorList>
            <person name="Kallberg Y."/>
            <person name="Tangrot J."/>
            <person name="Rosling A."/>
        </authorList>
    </citation>
    <scope>NUCLEOTIDE SEQUENCE</scope>
    <source>
        <strain evidence="3">MT106</strain>
    </source>
</reference>
<dbReference type="Pfam" id="PF04185">
    <property type="entry name" value="Phosphoesterase"/>
    <property type="match status" value="1"/>
</dbReference>
<keyword evidence="1" id="KW-0378">Hydrolase</keyword>
<organism evidence="3 4">
    <name type="scientific">Ambispora gerdemannii</name>
    <dbReference type="NCBI Taxonomy" id="144530"/>
    <lineage>
        <taxon>Eukaryota</taxon>
        <taxon>Fungi</taxon>
        <taxon>Fungi incertae sedis</taxon>
        <taxon>Mucoromycota</taxon>
        <taxon>Glomeromycotina</taxon>
        <taxon>Glomeromycetes</taxon>
        <taxon>Archaeosporales</taxon>
        <taxon>Ambisporaceae</taxon>
        <taxon>Ambispora</taxon>
    </lineage>
</organism>
<dbReference type="PANTHER" id="PTHR31956:SF1">
    <property type="entry name" value="NON-SPECIFIC PHOSPHOLIPASE C1"/>
    <property type="match status" value="1"/>
</dbReference>
<dbReference type="Gene3D" id="3.40.720.10">
    <property type="entry name" value="Alkaline Phosphatase, subunit A"/>
    <property type="match status" value="1"/>
</dbReference>
<dbReference type="AlphaFoldDB" id="A0A9N9ACS3"/>
<dbReference type="PANTHER" id="PTHR31956">
    <property type="entry name" value="NON-SPECIFIC PHOSPHOLIPASE C4-RELATED"/>
    <property type="match status" value="1"/>
</dbReference>
<dbReference type="SUPFAM" id="SSF53649">
    <property type="entry name" value="Alkaline phosphatase-like"/>
    <property type="match status" value="1"/>
</dbReference>
<evidence type="ECO:0000256" key="2">
    <source>
        <dbReference type="SAM" id="SignalP"/>
    </source>
</evidence>
<evidence type="ECO:0000313" key="3">
    <source>
        <dbReference type="EMBL" id="CAG8527576.1"/>
    </source>
</evidence>
<dbReference type="GO" id="GO:0042578">
    <property type="term" value="F:phosphoric ester hydrolase activity"/>
    <property type="evidence" value="ECO:0007669"/>
    <property type="project" value="UniProtKB-ARBA"/>
</dbReference>
<sequence>MKFRLSSLLLLCCFTATALSDDNQLDKKIKNVVLIILENRSFSKIAGYFNYSSEIRGLTGKEYNLLDPKDPNSLKIYATNDAVYVDKDDPGHSIPDTYEQITGIQGGDPRTPITGVPPMSGFLQNFRRVTGASKTDVARLKHVMDAFKPTDLPVTYELAKNFALFDGWYASVPGPTTPNRLYIHTATSNGIYETSYLNDITGFNQRSIFDNLDEQGITWKNYYSLFPELISSQKLRNKSGFSKMKKLDVFFADAKAGTLPQYSLVNPIFSGYPNDDHPPYSVANGERFIKVIYEALRASPQWNNSLLIITWDEHGGFYDNVPPPSNVPPPDNVAAPNFKFDRLGLRVPTLLISPWIKKGTVVHNPPKNDTYFEHSSIPATLKKIFGLPRFLTKRDAWAGTFEYLWADVPSPRTDTPTTLPNVPISTPKHRRSRVAARDVFDLDGCLQLLASFLNLNI</sequence>
<dbReference type="InterPro" id="IPR017850">
    <property type="entry name" value="Alkaline_phosphatase_core_sf"/>
</dbReference>
<dbReference type="OrthoDB" id="5135119at2759"/>
<dbReference type="GO" id="GO:0009395">
    <property type="term" value="P:phospholipid catabolic process"/>
    <property type="evidence" value="ECO:0007669"/>
    <property type="project" value="TreeGrafter"/>
</dbReference>
<comment type="caution">
    <text evidence="3">The sequence shown here is derived from an EMBL/GenBank/DDBJ whole genome shotgun (WGS) entry which is preliminary data.</text>
</comment>
<accession>A0A9N9ACS3</accession>
<name>A0A9N9ACS3_9GLOM</name>